<protein>
    <submittedName>
        <fullName evidence="1">Uncharacterized protein</fullName>
    </submittedName>
</protein>
<gene>
    <name evidence="1" type="ORF">DPX16_7245</name>
</gene>
<sequence length="242" mass="25100">MNITDVLRSRAGASRLGSLQGAAICNRGELEAQEVREVLVAWIAREGLAVQGAREAPVIRNGCLGDGLCGCVWKSWQLWNGLRGSVWENRRLWDGYRGRVAGDMRMLVMAIVTATKEQGELTWELDSDTGVGLWAGADSRLSSGAKVADSGLDSEMGLNSGAGAISGLWSGAGGVGLESIVAGGFDSAGLGMQAVCVNISGGSAMLDTSLFHPETDLVAGMMDEDSGVAAMMAEDSGVVAMT</sequence>
<evidence type="ECO:0000313" key="2">
    <source>
        <dbReference type="Proteomes" id="UP000281406"/>
    </source>
</evidence>
<proteinExistence type="predicted"/>
<reference evidence="1 2" key="1">
    <citation type="submission" date="2018-10" db="EMBL/GenBank/DDBJ databases">
        <title>Genome assembly for a Yunnan-Guizhou Plateau 3E fish, Anabarilius grahami (Regan), and its evolutionary and genetic applications.</title>
        <authorList>
            <person name="Jiang W."/>
        </authorList>
    </citation>
    <scope>NUCLEOTIDE SEQUENCE [LARGE SCALE GENOMIC DNA]</scope>
    <source>
        <strain evidence="1">AG-KIZ</strain>
        <tissue evidence="1">Muscle</tissue>
    </source>
</reference>
<name>A0A3N0XMX1_ANAGA</name>
<organism evidence="1 2">
    <name type="scientific">Anabarilius grahami</name>
    <name type="common">Kanglang fish</name>
    <name type="synonym">Barilius grahami</name>
    <dbReference type="NCBI Taxonomy" id="495550"/>
    <lineage>
        <taxon>Eukaryota</taxon>
        <taxon>Metazoa</taxon>
        <taxon>Chordata</taxon>
        <taxon>Craniata</taxon>
        <taxon>Vertebrata</taxon>
        <taxon>Euteleostomi</taxon>
        <taxon>Actinopterygii</taxon>
        <taxon>Neopterygii</taxon>
        <taxon>Teleostei</taxon>
        <taxon>Ostariophysi</taxon>
        <taxon>Cypriniformes</taxon>
        <taxon>Xenocyprididae</taxon>
        <taxon>Xenocypridinae</taxon>
        <taxon>Xenocypridinae incertae sedis</taxon>
        <taxon>Anabarilius</taxon>
    </lineage>
</organism>
<dbReference type="EMBL" id="RJVU01068486">
    <property type="protein sequence ID" value="ROI79357.1"/>
    <property type="molecule type" value="Genomic_DNA"/>
</dbReference>
<keyword evidence="2" id="KW-1185">Reference proteome</keyword>
<comment type="caution">
    <text evidence="1">The sequence shown here is derived from an EMBL/GenBank/DDBJ whole genome shotgun (WGS) entry which is preliminary data.</text>
</comment>
<dbReference type="Proteomes" id="UP000281406">
    <property type="component" value="Unassembled WGS sequence"/>
</dbReference>
<dbReference type="AlphaFoldDB" id="A0A3N0XMX1"/>
<evidence type="ECO:0000313" key="1">
    <source>
        <dbReference type="EMBL" id="ROI79357.1"/>
    </source>
</evidence>
<accession>A0A3N0XMX1</accession>